<dbReference type="GO" id="GO:0005886">
    <property type="term" value="C:plasma membrane"/>
    <property type="evidence" value="ECO:0007669"/>
    <property type="project" value="TreeGrafter"/>
</dbReference>
<comment type="caution">
    <text evidence="2">The sequence shown here is derived from an EMBL/GenBank/DDBJ whole genome shotgun (WGS) entry which is preliminary data.</text>
</comment>
<dbReference type="Gene3D" id="2.140.10.30">
    <property type="entry name" value="Dipeptidylpeptidase IV, N-terminal domain"/>
    <property type="match status" value="1"/>
</dbReference>
<dbReference type="SUPFAM" id="SSF82171">
    <property type="entry name" value="DPP6 N-terminal domain-like"/>
    <property type="match status" value="1"/>
</dbReference>
<dbReference type="AlphaFoldDB" id="A0A7J8FR20"/>
<protein>
    <submittedName>
        <fullName evidence="2">Fibroblast activation protein alpha</fullName>
    </submittedName>
</protein>
<dbReference type="GO" id="GO:0006508">
    <property type="term" value="P:proteolysis"/>
    <property type="evidence" value="ECO:0007669"/>
    <property type="project" value="InterPro"/>
</dbReference>
<gene>
    <name evidence="2" type="ORF">HJG59_004977</name>
</gene>
<proteinExistence type="predicted"/>
<dbReference type="InterPro" id="IPR002469">
    <property type="entry name" value="Peptidase_S9B_N"/>
</dbReference>
<evidence type="ECO:0000313" key="2">
    <source>
        <dbReference type="EMBL" id="KAF6450128.1"/>
    </source>
</evidence>
<evidence type="ECO:0000313" key="3">
    <source>
        <dbReference type="Proteomes" id="UP000550707"/>
    </source>
</evidence>
<sequence length="125" mass="14683">MCIVLRPSGDHNSDGDTRRALTLKDILNGTFYYKTFFPTWISGEEYLHQSTDNNIVFYNIETGESYIILSNATMKSVNASNYGLSSDRQFAYLESDYSKRWRYSYTATYHIYDLTNGKHTKWQLW</sequence>
<feature type="domain" description="Dipeptidylpeptidase IV N-terminal" evidence="1">
    <location>
        <begin position="85"/>
        <end position="120"/>
    </location>
</feature>
<keyword evidence="3" id="KW-1185">Reference proteome</keyword>
<accession>A0A7J8FR20</accession>
<dbReference type="PANTHER" id="PTHR11731:SF136">
    <property type="entry name" value="PROLYL ENDOPEPTIDASE FAP"/>
    <property type="match status" value="1"/>
</dbReference>
<evidence type="ECO:0000259" key="1">
    <source>
        <dbReference type="Pfam" id="PF00930"/>
    </source>
</evidence>
<name>A0A7J8FR20_MOLMO</name>
<dbReference type="GO" id="GO:0008239">
    <property type="term" value="F:dipeptidyl-peptidase activity"/>
    <property type="evidence" value="ECO:0007669"/>
    <property type="project" value="TreeGrafter"/>
</dbReference>
<dbReference type="InterPro" id="IPR050278">
    <property type="entry name" value="Serine_Prot_S9B/DPPIV"/>
</dbReference>
<dbReference type="PANTHER" id="PTHR11731">
    <property type="entry name" value="PROTEASE FAMILY S9B,C DIPEPTIDYL-PEPTIDASE IV-RELATED"/>
    <property type="match status" value="1"/>
</dbReference>
<dbReference type="EMBL" id="JACASF010000011">
    <property type="protein sequence ID" value="KAF6450128.1"/>
    <property type="molecule type" value="Genomic_DNA"/>
</dbReference>
<dbReference type="Pfam" id="PF00930">
    <property type="entry name" value="DPPIV_N"/>
    <property type="match status" value="1"/>
</dbReference>
<organism evidence="2 3">
    <name type="scientific">Molossus molossus</name>
    <name type="common">Pallas' mastiff bat</name>
    <name type="synonym">Vespertilio molossus</name>
    <dbReference type="NCBI Taxonomy" id="27622"/>
    <lineage>
        <taxon>Eukaryota</taxon>
        <taxon>Metazoa</taxon>
        <taxon>Chordata</taxon>
        <taxon>Craniata</taxon>
        <taxon>Vertebrata</taxon>
        <taxon>Euteleostomi</taxon>
        <taxon>Mammalia</taxon>
        <taxon>Eutheria</taxon>
        <taxon>Laurasiatheria</taxon>
        <taxon>Chiroptera</taxon>
        <taxon>Yangochiroptera</taxon>
        <taxon>Molossidae</taxon>
        <taxon>Molossus</taxon>
    </lineage>
</organism>
<dbReference type="Proteomes" id="UP000550707">
    <property type="component" value="Unassembled WGS sequence"/>
</dbReference>
<reference evidence="2 3" key="1">
    <citation type="journal article" date="2020" name="Nature">
        <title>Six reference-quality genomes reveal evolution of bat adaptations.</title>
        <authorList>
            <person name="Jebb D."/>
            <person name="Huang Z."/>
            <person name="Pippel M."/>
            <person name="Hughes G.M."/>
            <person name="Lavrichenko K."/>
            <person name="Devanna P."/>
            <person name="Winkler S."/>
            <person name="Jermiin L.S."/>
            <person name="Skirmuntt E.C."/>
            <person name="Katzourakis A."/>
            <person name="Burkitt-Gray L."/>
            <person name="Ray D.A."/>
            <person name="Sullivan K.A.M."/>
            <person name="Roscito J.G."/>
            <person name="Kirilenko B.M."/>
            <person name="Davalos L.M."/>
            <person name="Corthals A.P."/>
            <person name="Power M.L."/>
            <person name="Jones G."/>
            <person name="Ransome R.D."/>
            <person name="Dechmann D.K.N."/>
            <person name="Locatelli A.G."/>
            <person name="Puechmaille S.J."/>
            <person name="Fedrigo O."/>
            <person name="Jarvis E.D."/>
            <person name="Hiller M."/>
            <person name="Vernes S.C."/>
            <person name="Myers E.W."/>
            <person name="Teeling E.C."/>
        </authorList>
    </citation>
    <scope>NUCLEOTIDE SEQUENCE [LARGE SCALE GENOMIC DNA]</scope>
    <source>
        <strain evidence="2">MMolMol1</strain>
        <tissue evidence="2">Muscle</tissue>
    </source>
</reference>